<gene>
    <name evidence="2" type="primary">Dper\GL18812</name>
    <name evidence="2" type="ORF">Dper_GL18812</name>
</gene>
<evidence type="ECO:0000313" key="3">
    <source>
        <dbReference type="Proteomes" id="UP000008744"/>
    </source>
</evidence>
<proteinExistence type="predicted"/>
<feature type="region of interest" description="Disordered" evidence="1">
    <location>
        <begin position="51"/>
        <end position="75"/>
    </location>
</feature>
<dbReference type="EMBL" id="CH479180">
    <property type="protein sequence ID" value="EDW28693.1"/>
    <property type="molecule type" value="Genomic_DNA"/>
</dbReference>
<evidence type="ECO:0000256" key="1">
    <source>
        <dbReference type="SAM" id="MobiDB-lite"/>
    </source>
</evidence>
<evidence type="ECO:0000313" key="2">
    <source>
        <dbReference type="EMBL" id="EDW28693.1"/>
    </source>
</evidence>
<reference evidence="2 3" key="1">
    <citation type="journal article" date="2007" name="Nature">
        <title>Evolution of genes and genomes on the Drosophila phylogeny.</title>
        <authorList>
            <consortium name="Drosophila 12 Genomes Consortium"/>
            <person name="Clark A.G."/>
            <person name="Eisen M.B."/>
            <person name="Smith D.R."/>
            <person name="Bergman C.M."/>
            <person name="Oliver B."/>
            <person name="Markow T.A."/>
            <person name="Kaufman T.C."/>
            <person name="Kellis M."/>
            <person name="Gelbart W."/>
            <person name="Iyer V.N."/>
            <person name="Pollard D.A."/>
            <person name="Sackton T.B."/>
            <person name="Larracuente A.M."/>
            <person name="Singh N.D."/>
            <person name="Abad J.P."/>
            <person name="Abt D.N."/>
            <person name="Adryan B."/>
            <person name="Aguade M."/>
            <person name="Akashi H."/>
            <person name="Anderson W.W."/>
            <person name="Aquadro C.F."/>
            <person name="Ardell D.H."/>
            <person name="Arguello R."/>
            <person name="Artieri C.G."/>
            <person name="Barbash D.A."/>
            <person name="Barker D."/>
            <person name="Barsanti P."/>
            <person name="Batterham P."/>
            <person name="Batzoglou S."/>
            <person name="Begun D."/>
            <person name="Bhutkar A."/>
            <person name="Blanco E."/>
            <person name="Bosak S.A."/>
            <person name="Bradley R.K."/>
            <person name="Brand A.D."/>
            <person name="Brent M.R."/>
            <person name="Brooks A.N."/>
            <person name="Brown R.H."/>
            <person name="Butlin R.K."/>
            <person name="Caggese C."/>
            <person name="Calvi B.R."/>
            <person name="Bernardo de Carvalho A."/>
            <person name="Caspi A."/>
            <person name="Castrezana S."/>
            <person name="Celniker S.E."/>
            <person name="Chang J.L."/>
            <person name="Chapple C."/>
            <person name="Chatterji S."/>
            <person name="Chinwalla A."/>
            <person name="Civetta A."/>
            <person name="Clifton S.W."/>
            <person name="Comeron J.M."/>
            <person name="Costello J.C."/>
            <person name="Coyne J.A."/>
            <person name="Daub J."/>
            <person name="David R.G."/>
            <person name="Delcher A.L."/>
            <person name="Delehaunty K."/>
            <person name="Do C.B."/>
            <person name="Ebling H."/>
            <person name="Edwards K."/>
            <person name="Eickbush T."/>
            <person name="Evans J.D."/>
            <person name="Filipski A."/>
            <person name="Findeiss S."/>
            <person name="Freyhult E."/>
            <person name="Fulton L."/>
            <person name="Fulton R."/>
            <person name="Garcia A.C."/>
            <person name="Gardiner A."/>
            <person name="Garfield D.A."/>
            <person name="Garvin B.E."/>
            <person name="Gibson G."/>
            <person name="Gilbert D."/>
            <person name="Gnerre S."/>
            <person name="Godfrey J."/>
            <person name="Good R."/>
            <person name="Gotea V."/>
            <person name="Gravely B."/>
            <person name="Greenberg A.J."/>
            <person name="Griffiths-Jones S."/>
            <person name="Gross S."/>
            <person name="Guigo R."/>
            <person name="Gustafson E.A."/>
            <person name="Haerty W."/>
            <person name="Hahn M.W."/>
            <person name="Halligan D.L."/>
            <person name="Halpern A.L."/>
            <person name="Halter G.M."/>
            <person name="Han M.V."/>
            <person name="Heger A."/>
            <person name="Hillier L."/>
            <person name="Hinrichs A.S."/>
            <person name="Holmes I."/>
            <person name="Hoskins R.A."/>
            <person name="Hubisz M.J."/>
            <person name="Hultmark D."/>
            <person name="Huntley M.A."/>
            <person name="Jaffe D.B."/>
            <person name="Jagadeeshan S."/>
            <person name="Jeck W.R."/>
            <person name="Johnson J."/>
            <person name="Jones C.D."/>
            <person name="Jordan W.C."/>
            <person name="Karpen G.H."/>
            <person name="Kataoka E."/>
            <person name="Keightley P.D."/>
            <person name="Kheradpour P."/>
            <person name="Kirkness E.F."/>
            <person name="Koerich L.B."/>
            <person name="Kristiansen K."/>
            <person name="Kudrna D."/>
            <person name="Kulathinal R.J."/>
            <person name="Kumar S."/>
            <person name="Kwok R."/>
            <person name="Lander E."/>
            <person name="Langley C.H."/>
            <person name="Lapoint R."/>
            <person name="Lazzaro B.P."/>
            <person name="Lee S.J."/>
            <person name="Levesque L."/>
            <person name="Li R."/>
            <person name="Lin C.F."/>
            <person name="Lin M.F."/>
            <person name="Lindblad-Toh K."/>
            <person name="Llopart A."/>
            <person name="Long M."/>
            <person name="Low L."/>
            <person name="Lozovsky E."/>
            <person name="Lu J."/>
            <person name="Luo M."/>
            <person name="Machado C.A."/>
            <person name="Makalowski W."/>
            <person name="Marzo M."/>
            <person name="Matsuda M."/>
            <person name="Matzkin L."/>
            <person name="McAllister B."/>
            <person name="McBride C.S."/>
            <person name="McKernan B."/>
            <person name="McKernan K."/>
            <person name="Mendez-Lago M."/>
            <person name="Minx P."/>
            <person name="Mollenhauer M.U."/>
            <person name="Montooth K."/>
            <person name="Mount S.M."/>
            <person name="Mu X."/>
            <person name="Myers E."/>
            <person name="Negre B."/>
            <person name="Newfeld S."/>
            <person name="Nielsen R."/>
            <person name="Noor M.A."/>
            <person name="O'Grady P."/>
            <person name="Pachter L."/>
            <person name="Papaceit M."/>
            <person name="Parisi M.J."/>
            <person name="Parisi M."/>
            <person name="Parts L."/>
            <person name="Pedersen J.S."/>
            <person name="Pesole G."/>
            <person name="Phillippy A.M."/>
            <person name="Ponting C.P."/>
            <person name="Pop M."/>
            <person name="Porcelli D."/>
            <person name="Powell J.R."/>
            <person name="Prohaska S."/>
            <person name="Pruitt K."/>
            <person name="Puig M."/>
            <person name="Quesneville H."/>
            <person name="Ram K.R."/>
            <person name="Rand D."/>
            <person name="Rasmussen M.D."/>
            <person name="Reed L.K."/>
            <person name="Reenan R."/>
            <person name="Reily A."/>
            <person name="Remington K.A."/>
            <person name="Rieger T.T."/>
            <person name="Ritchie M.G."/>
            <person name="Robin C."/>
            <person name="Rogers Y.H."/>
            <person name="Rohde C."/>
            <person name="Rozas J."/>
            <person name="Rubenfield M.J."/>
            <person name="Ruiz A."/>
            <person name="Russo S."/>
            <person name="Salzberg S.L."/>
            <person name="Sanchez-Gracia A."/>
            <person name="Saranga D.J."/>
            <person name="Sato H."/>
            <person name="Schaeffer S.W."/>
            <person name="Schatz M.C."/>
            <person name="Schlenke T."/>
            <person name="Schwartz R."/>
            <person name="Segarra C."/>
            <person name="Singh R.S."/>
            <person name="Sirot L."/>
            <person name="Sirota M."/>
            <person name="Sisneros N.B."/>
            <person name="Smith C.D."/>
            <person name="Smith T.F."/>
            <person name="Spieth J."/>
            <person name="Stage D.E."/>
            <person name="Stark A."/>
            <person name="Stephan W."/>
            <person name="Strausberg R.L."/>
            <person name="Strempel S."/>
            <person name="Sturgill D."/>
            <person name="Sutton G."/>
            <person name="Sutton G.G."/>
            <person name="Tao W."/>
            <person name="Teichmann S."/>
            <person name="Tobari Y.N."/>
            <person name="Tomimura Y."/>
            <person name="Tsolas J.M."/>
            <person name="Valente V.L."/>
            <person name="Venter E."/>
            <person name="Venter J.C."/>
            <person name="Vicario S."/>
            <person name="Vieira F.G."/>
            <person name="Vilella A.J."/>
            <person name="Villasante A."/>
            <person name="Walenz B."/>
            <person name="Wang J."/>
            <person name="Wasserman M."/>
            <person name="Watts T."/>
            <person name="Wilson D."/>
            <person name="Wilson R.K."/>
            <person name="Wing R.A."/>
            <person name="Wolfner M.F."/>
            <person name="Wong A."/>
            <person name="Wong G.K."/>
            <person name="Wu C.I."/>
            <person name="Wu G."/>
            <person name="Yamamoto D."/>
            <person name="Yang H.P."/>
            <person name="Yang S.P."/>
            <person name="Yorke J.A."/>
            <person name="Yoshida K."/>
            <person name="Zdobnov E."/>
            <person name="Zhang P."/>
            <person name="Zhang Y."/>
            <person name="Zimin A.V."/>
            <person name="Baldwin J."/>
            <person name="Abdouelleil A."/>
            <person name="Abdulkadir J."/>
            <person name="Abebe A."/>
            <person name="Abera B."/>
            <person name="Abreu J."/>
            <person name="Acer S.C."/>
            <person name="Aftuck L."/>
            <person name="Alexander A."/>
            <person name="An P."/>
            <person name="Anderson E."/>
            <person name="Anderson S."/>
            <person name="Arachi H."/>
            <person name="Azer M."/>
            <person name="Bachantsang P."/>
            <person name="Barry A."/>
            <person name="Bayul T."/>
            <person name="Berlin A."/>
            <person name="Bessette D."/>
            <person name="Bloom T."/>
            <person name="Blye J."/>
            <person name="Boguslavskiy L."/>
            <person name="Bonnet C."/>
            <person name="Boukhgalter B."/>
            <person name="Bourzgui I."/>
            <person name="Brown A."/>
            <person name="Cahill P."/>
            <person name="Channer S."/>
            <person name="Cheshatsang Y."/>
            <person name="Chuda L."/>
            <person name="Citroen M."/>
            <person name="Collymore A."/>
            <person name="Cooke P."/>
            <person name="Costello M."/>
            <person name="D'Aco K."/>
            <person name="Daza R."/>
            <person name="De Haan G."/>
            <person name="DeGray S."/>
            <person name="DeMaso C."/>
            <person name="Dhargay N."/>
            <person name="Dooley K."/>
            <person name="Dooley E."/>
            <person name="Doricent M."/>
            <person name="Dorje P."/>
            <person name="Dorjee K."/>
            <person name="Dupes A."/>
            <person name="Elong R."/>
            <person name="Falk J."/>
            <person name="Farina A."/>
            <person name="Faro S."/>
            <person name="Ferguson D."/>
            <person name="Fisher S."/>
            <person name="Foley C.D."/>
            <person name="Franke A."/>
            <person name="Friedrich D."/>
            <person name="Gadbois L."/>
            <person name="Gearin G."/>
            <person name="Gearin C.R."/>
            <person name="Giannoukos G."/>
            <person name="Goode T."/>
            <person name="Graham J."/>
            <person name="Grandbois E."/>
            <person name="Grewal S."/>
            <person name="Gyaltsen K."/>
            <person name="Hafez N."/>
            <person name="Hagos B."/>
            <person name="Hall J."/>
            <person name="Henson C."/>
            <person name="Hollinger A."/>
            <person name="Honan T."/>
            <person name="Huard M.D."/>
            <person name="Hughes L."/>
            <person name="Hurhula B."/>
            <person name="Husby M.E."/>
            <person name="Kamat A."/>
            <person name="Kanga B."/>
            <person name="Kashin S."/>
            <person name="Khazanovich D."/>
            <person name="Kisner P."/>
            <person name="Lance K."/>
            <person name="Lara M."/>
            <person name="Lee W."/>
            <person name="Lennon N."/>
            <person name="Letendre F."/>
            <person name="LeVine R."/>
            <person name="Lipovsky A."/>
            <person name="Liu X."/>
            <person name="Liu J."/>
            <person name="Liu S."/>
            <person name="Lokyitsang T."/>
            <person name="Lokyitsang Y."/>
            <person name="Lubonja R."/>
            <person name="Lui A."/>
            <person name="MacDonald P."/>
            <person name="Magnisalis V."/>
            <person name="Maru K."/>
            <person name="Matthews C."/>
            <person name="McCusker W."/>
            <person name="McDonough S."/>
            <person name="Mehta T."/>
            <person name="Meldrim J."/>
            <person name="Meneus L."/>
            <person name="Mihai O."/>
            <person name="Mihalev A."/>
            <person name="Mihova T."/>
            <person name="Mittelman R."/>
            <person name="Mlenga V."/>
            <person name="Montmayeur A."/>
            <person name="Mulrain L."/>
            <person name="Navidi A."/>
            <person name="Naylor J."/>
            <person name="Negash T."/>
            <person name="Nguyen T."/>
            <person name="Nguyen N."/>
            <person name="Nicol R."/>
            <person name="Norbu C."/>
            <person name="Norbu N."/>
            <person name="Novod N."/>
            <person name="O'Neill B."/>
            <person name="Osman S."/>
            <person name="Markiewicz E."/>
            <person name="Oyono O.L."/>
            <person name="Patti C."/>
            <person name="Phunkhang P."/>
            <person name="Pierre F."/>
            <person name="Priest M."/>
            <person name="Raghuraman S."/>
            <person name="Rege F."/>
            <person name="Reyes R."/>
            <person name="Rise C."/>
            <person name="Rogov P."/>
            <person name="Ross K."/>
            <person name="Ryan E."/>
            <person name="Settipalli S."/>
            <person name="Shea T."/>
            <person name="Sherpa N."/>
            <person name="Shi L."/>
            <person name="Shih D."/>
            <person name="Sparrow T."/>
            <person name="Spaulding J."/>
            <person name="Stalker J."/>
            <person name="Stange-Thomann N."/>
            <person name="Stavropoulos S."/>
            <person name="Stone C."/>
            <person name="Strader C."/>
            <person name="Tesfaye S."/>
            <person name="Thomson T."/>
            <person name="Thoulutsang Y."/>
            <person name="Thoulutsang D."/>
            <person name="Topham K."/>
            <person name="Topping I."/>
            <person name="Tsamla T."/>
            <person name="Vassiliev H."/>
            <person name="Vo A."/>
            <person name="Wangchuk T."/>
            <person name="Wangdi T."/>
            <person name="Weiand M."/>
            <person name="Wilkinson J."/>
            <person name="Wilson A."/>
            <person name="Yadav S."/>
            <person name="Young G."/>
            <person name="Yu Q."/>
            <person name="Zembek L."/>
            <person name="Zhong D."/>
            <person name="Zimmer A."/>
            <person name="Zwirko Z."/>
            <person name="Jaffe D.B."/>
            <person name="Alvarez P."/>
            <person name="Brockman W."/>
            <person name="Butler J."/>
            <person name="Chin C."/>
            <person name="Gnerre S."/>
            <person name="Grabherr M."/>
            <person name="Kleber M."/>
            <person name="Mauceli E."/>
            <person name="MacCallum I."/>
        </authorList>
    </citation>
    <scope>NUCLEOTIDE SEQUENCE [LARGE SCALE GENOMIC DNA]</scope>
    <source>
        <strain evidence="3">MSH-3 / Tucson 14011-0111.49</strain>
    </source>
</reference>
<dbReference type="HOGENOM" id="CLU_2673703_0_0_1"/>
<accession>B4G8L3</accession>
<organism evidence="3">
    <name type="scientific">Drosophila persimilis</name>
    <name type="common">Fruit fly</name>
    <dbReference type="NCBI Taxonomy" id="7234"/>
    <lineage>
        <taxon>Eukaryota</taxon>
        <taxon>Metazoa</taxon>
        <taxon>Ecdysozoa</taxon>
        <taxon>Arthropoda</taxon>
        <taxon>Hexapoda</taxon>
        <taxon>Insecta</taxon>
        <taxon>Pterygota</taxon>
        <taxon>Neoptera</taxon>
        <taxon>Endopterygota</taxon>
        <taxon>Diptera</taxon>
        <taxon>Brachycera</taxon>
        <taxon>Muscomorpha</taxon>
        <taxon>Ephydroidea</taxon>
        <taxon>Drosophilidae</taxon>
        <taxon>Drosophila</taxon>
        <taxon>Sophophora</taxon>
    </lineage>
</organism>
<keyword evidence="3" id="KW-1185">Reference proteome</keyword>
<dbReference type="Proteomes" id="UP000008744">
    <property type="component" value="Unassembled WGS sequence"/>
</dbReference>
<sequence length="75" mass="7704">MLIEALATILACSKVFIKHAWIFGHSLYRTCGFEVSLMQVLREASRAAKEAGAEDGAGGDSGAGGEADAGAAISF</sequence>
<protein>
    <submittedName>
        <fullName evidence="2">GL18812</fullName>
    </submittedName>
</protein>
<feature type="compositionally biased region" description="Gly residues" evidence="1">
    <location>
        <begin position="55"/>
        <end position="67"/>
    </location>
</feature>
<dbReference type="OMA" id="FIKHAWI"/>
<name>B4G8L3_DROPE</name>
<dbReference type="AlphaFoldDB" id="B4G8L3"/>